<dbReference type="InterPro" id="IPR000594">
    <property type="entry name" value="ThiF_NAD_FAD-bd"/>
</dbReference>
<evidence type="ECO:0000313" key="3">
    <source>
        <dbReference type="Proteomes" id="UP000028945"/>
    </source>
</evidence>
<dbReference type="GO" id="GO:0008641">
    <property type="term" value="F:ubiquitin-like modifier activating enzyme activity"/>
    <property type="evidence" value="ECO:0007669"/>
    <property type="project" value="InterPro"/>
</dbReference>
<dbReference type="HOGENOM" id="CLU_013325_4_0_4"/>
<feature type="domain" description="THIF-type NAD/FAD binding fold" evidence="1">
    <location>
        <begin position="28"/>
        <end position="257"/>
    </location>
</feature>
<dbReference type="CDD" id="cd00755">
    <property type="entry name" value="YgdL_like"/>
    <property type="match status" value="1"/>
</dbReference>
<dbReference type="EMBL" id="CP009238">
    <property type="protein sequence ID" value="AIL33180.1"/>
    <property type="molecule type" value="Genomic_DNA"/>
</dbReference>
<dbReference type="GO" id="GO:0061503">
    <property type="term" value="F:tRNA threonylcarbamoyladenosine dehydratase"/>
    <property type="evidence" value="ECO:0007669"/>
    <property type="project" value="TreeGrafter"/>
</dbReference>
<organism evidence="2 3">
    <name type="scientific">Basilea psittacipulmonis DSM 24701</name>
    <dbReference type="NCBI Taxonomy" id="1072685"/>
    <lineage>
        <taxon>Bacteria</taxon>
        <taxon>Pseudomonadati</taxon>
        <taxon>Pseudomonadota</taxon>
        <taxon>Betaproteobacteria</taxon>
        <taxon>Burkholderiales</taxon>
        <taxon>Alcaligenaceae</taxon>
        <taxon>Basilea</taxon>
    </lineage>
</organism>
<sequence length="264" mass="29310">MSEHKEINIQRRFASLKRLYGELFNPQSFHVMIVGIGGVGSWAAEALARTGVGKLTLCDLDHIAESNINRQIHALTSTLGQAKTRSMAERIREINPDCVVNEFDDFINQENIATVLDQYQPDFVIDACDQHDAKVAIIEHCRQRQISFIVCGSAGGKQNPLSLRFGDLSESKYDALLQRIRQTLRKSYHYPKGADAKGKALKKVPKMNVQCLWFEETTVKPTQSDCQLQGLSCAGYGSCVTITATMGLMASNVAIQSLKPSCRE</sequence>
<evidence type="ECO:0000313" key="2">
    <source>
        <dbReference type="EMBL" id="AIL33180.1"/>
    </source>
</evidence>
<dbReference type="AlphaFoldDB" id="A0A077DEB2"/>
<dbReference type="Proteomes" id="UP000028945">
    <property type="component" value="Chromosome"/>
</dbReference>
<dbReference type="eggNOG" id="COG1179">
    <property type="taxonomic scope" value="Bacteria"/>
</dbReference>
<dbReference type="OrthoDB" id="9804150at2"/>
<dbReference type="SUPFAM" id="SSF69572">
    <property type="entry name" value="Activating enzymes of the ubiquitin-like proteins"/>
    <property type="match status" value="1"/>
</dbReference>
<protein>
    <submittedName>
        <fullName evidence="2">Heme biosynthesis protein HemY</fullName>
    </submittedName>
</protein>
<dbReference type="KEGG" id="bpsi:IX83_07630"/>
<dbReference type="STRING" id="1072685.IX83_07630"/>
<reference evidence="2 3" key="1">
    <citation type="journal article" date="2014" name="BMC Genomics">
        <title>A genomic perspective on a new bacterial genus and species from the Alcaligenaceae family, Basilea psittacipulmonis.</title>
        <authorList>
            <person name="Whiteson K.L."/>
            <person name="Hernandez D."/>
            <person name="Lazarevic V."/>
            <person name="Gaia N."/>
            <person name="Farinelli L."/>
            <person name="Francois P."/>
            <person name="Pilo P."/>
            <person name="Frey J."/>
            <person name="Schrenzel J."/>
        </authorList>
    </citation>
    <scope>NUCLEOTIDE SEQUENCE [LARGE SCALE GENOMIC DNA]</scope>
    <source>
        <strain evidence="2 3">DSM 24701</strain>
    </source>
</reference>
<dbReference type="PANTHER" id="PTHR43267">
    <property type="entry name" value="TRNA THREONYLCARBAMOYLADENOSINE DEHYDRATASE"/>
    <property type="match status" value="1"/>
</dbReference>
<dbReference type="RefSeq" id="WP_038500872.1">
    <property type="nucleotide sequence ID" value="NZ_AFWK01000031.1"/>
</dbReference>
<keyword evidence="3" id="KW-1185">Reference proteome</keyword>
<name>A0A077DEB2_9BURK</name>
<gene>
    <name evidence="2" type="ORF">IX83_07630</name>
</gene>
<dbReference type="PANTHER" id="PTHR43267:SF1">
    <property type="entry name" value="TRNA THREONYLCARBAMOYLADENOSINE DEHYDRATASE"/>
    <property type="match status" value="1"/>
</dbReference>
<dbReference type="InterPro" id="IPR035985">
    <property type="entry name" value="Ubiquitin-activating_enz"/>
</dbReference>
<dbReference type="InterPro" id="IPR045886">
    <property type="entry name" value="ThiF/MoeB/HesA"/>
</dbReference>
<dbReference type="Gene3D" id="3.40.50.720">
    <property type="entry name" value="NAD(P)-binding Rossmann-like Domain"/>
    <property type="match status" value="1"/>
</dbReference>
<dbReference type="Pfam" id="PF00899">
    <property type="entry name" value="ThiF"/>
    <property type="match status" value="1"/>
</dbReference>
<accession>A0A077DEB2</accession>
<evidence type="ECO:0000259" key="1">
    <source>
        <dbReference type="Pfam" id="PF00899"/>
    </source>
</evidence>
<proteinExistence type="predicted"/>
<dbReference type="GO" id="GO:0061504">
    <property type="term" value="P:cyclic threonylcarbamoyladenosine biosynthetic process"/>
    <property type="evidence" value="ECO:0007669"/>
    <property type="project" value="TreeGrafter"/>
</dbReference>